<sequence>MFMNPLSSWVLICLLSLVFLIKRKIKVGKGNKQLPPGPPKLPIIGNLHQLGRQPHRSLCQFSKRYGVVPTVVISSAEAAEEVLKIHDIHCCSRPALAGARKLSYNSSDISFSPYGEYWRHIRKISVIELFSIKRVQSFRFIREEEVTSLIDSISRASASATPISLTQNLMTLLANIAFRMAFATNFEATAFAKDRFKILIDDAVTLLGSFSASDYFHRVGWIIDRITGYHARSERVFQELNTFYEQIIDEHLKLGGKLNKGHEDIVDVLLRIERDQAEIGSLQLTKDPLFTCLDIRPAMFAKPGLITLGFIIGWITTVSDTLVWAMAELARKPRTMEKAQEEVRNLIGNKRRVRKSDIHKLHYLKMVIKETLRLHPPLPLLVPGETMSKFKINGYEIYPKILIQVNVWAIGRDPNYWKNPEEFLHERFMDSSIDFKEQNFEFLPFGGGRRTCPAQYMGTISLELVLANLLYFFDWKLPNDVTDINMEERDGPSLTVSKMEDLKLVPLNYMEF</sequence>
<dbReference type="AlphaFoldDB" id="B9SVN8"/>
<comment type="cofactor">
    <cofactor evidence="1 8">
        <name>heme</name>
        <dbReference type="ChEBI" id="CHEBI:30413"/>
    </cofactor>
</comment>
<dbReference type="PANTHER" id="PTHR47955">
    <property type="entry name" value="CYTOCHROME P450 FAMILY 71 PROTEIN"/>
    <property type="match status" value="1"/>
</dbReference>
<dbReference type="Gene3D" id="1.10.630.10">
    <property type="entry name" value="Cytochrome P450"/>
    <property type="match status" value="1"/>
</dbReference>
<dbReference type="eggNOG" id="KOG0156">
    <property type="taxonomic scope" value="Eukaryota"/>
</dbReference>
<dbReference type="InterPro" id="IPR001128">
    <property type="entry name" value="Cyt_P450"/>
</dbReference>
<accession>B9SVN8</accession>
<keyword evidence="5 9" id="KW-0560">Oxidoreductase</keyword>
<dbReference type="GO" id="GO:0020037">
    <property type="term" value="F:heme binding"/>
    <property type="evidence" value="ECO:0007669"/>
    <property type="project" value="InterPro"/>
</dbReference>
<dbReference type="InterPro" id="IPR002401">
    <property type="entry name" value="Cyt_P450_E_grp-I"/>
</dbReference>
<dbReference type="STRING" id="3988.B9SVN8"/>
<dbReference type="InterPro" id="IPR036396">
    <property type="entry name" value="Cyt_P450_sf"/>
</dbReference>
<keyword evidence="3 8" id="KW-0349">Heme</keyword>
<dbReference type="FunCoup" id="B9SVN8">
    <property type="interactions" value="805"/>
</dbReference>
<keyword evidence="6 8" id="KW-0408">Iron</keyword>
<comment type="similarity">
    <text evidence="2 9">Belongs to the cytochrome P450 family.</text>
</comment>
<proteinExistence type="inferred from homology"/>
<dbReference type="CDD" id="cd11072">
    <property type="entry name" value="CYP71-like"/>
    <property type="match status" value="1"/>
</dbReference>
<keyword evidence="10" id="KW-0812">Transmembrane</keyword>
<evidence type="ECO:0000256" key="3">
    <source>
        <dbReference type="ARBA" id="ARBA00022617"/>
    </source>
</evidence>
<keyword evidence="10" id="KW-1133">Transmembrane helix</keyword>
<gene>
    <name evidence="11" type="ORF">RCOM_0794400</name>
</gene>
<dbReference type="GO" id="GO:0005506">
    <property type="term" value="F:iron ion binding"/>
    <property type="evidence" value="ECO:0007669"/>
    <property type="project" value="InterPro"/>
</dbReference>
<dbReference type="PROSITE" id="PS00086">
    <property type="entry name" value="CYTOCHROME_P450"/>
    <property type="match status" value="1"/>
</dbReference>
<evidence type="ECO:0000313" key="11">
    <source>
        <dbReference type="EMBL" id="EEF32357.1"/>
    </source>
</evidence>
<evidence type="ECO:0000256" key="1">
    <source>
        <dbReference type="ARBA" id="ARBA00001971"/>
    </source>
</evidence>
<dbReference type="Pfam" id="PF00067">
    <property type="entry name" value="p450"/>
    <property type="match status" value="1"/>
</dbReference>
<evidence type="ECO:0000256" key="10">
    <source>
        <dbReference type="SAM" id="Phobius"/>
    </source>
</evidence>
<feature type="binding site" description="axial binding residue" evidence="8">
    <location>
        <position position="452"/>
    </location>
    <ligand>
        <name>heme</name>
        <dbReference type="ChEBI" id="CHEBI:30413"/>
    </ligand>
    <ligandPart>
        <name>Fe</name>
        <dbReference type="ChEBI" id="CHEBI:18248"/>
    </ligandPart>
</feature>
<protein>
    <submittedName>
        <fullName evidence="11">Cytochrome P450, putative</fullName>
        <ecNumber evidence="11">1.14.13.68</ecNumber>
    </submittedName>
</protein>
<dbReference type="InterPro" id="IPR017972">
    <property type="entry name" value="Cyt_P450_CS"/>
</dbReference>
<feature type="transmembrane region" description="Helical" evidence="10">
    <location>
        <begin position="305"/>
        <end position="327"/>
    </location>
</feature>
<evidence type="ECO:0000256" key="5">
    <source>
        <dbReference type="ARBA" id="ARBA00023002"/>
    </source>
</evidence>
<dbReference type="EC" id="1.14.13.68" evidence="11"/>
<evidence type="ECO:0000256" key="7">
    <source>
        <dbReference type="ARBA" id="ARBA00023033"/>
    </source>
</evidence>
<dbReference type="PRINTS" id="PR00463">
    <property type="entry name" value="EP450I"/>
</dbReference>
<evidence type="ECO:0000256" key="4">
    <source>
        <dbReference type="ARBA" id="ARBA00022723"/>
    </source>
</evidence>
<dbReference type="PRINTS" id="PR00385">
    <property type="entry name" value="P450"/>
</dbReference>
<evidence type="ECO:0000313" key="12">
    <source>
        <dbReference type="Proteomes" id="UP000008311"/>
    </source>
</evidence>
<dbReference type="GO" id="GO:0016491">
    <property type="term" value="F:oxidoreductase activity"/>
    <property type="evidence" value="ECO:0000318"/>
    <property type="project" value="GO_Central"/>
</dbReference>
<keyword evidence="10" id="KW-0472">Membrane</keyword>
<evidence type="ECO:0000256" key="2">
    <source>
        <dbReference type="ARBA" id="ARBA00010617"/>
    </source>
</evidence>
<organism evidence="11 12">
    <name type="scientific">Ricinus communis</name>
    <name type="common">Castor bean</name>
    <dbReference type="NCBI Taxonomy" id="3988"/>
    <lineage>
        <taxon>Eukaryota</taxon>
        <taxon>Viridiplantae</taxon>
        <taxon>Streptophyta</taxon>
        <taxon>Embryophyta</taxon>
        <taxon>Tracheophyta</taxon>
        <taxon>Spermatophyta</taxon>
        <taxon>Magnoliopsida</taxon>
        <taxon>eudicotyledons</taxon>
        <taxon>Gunneridae</taxon>
        <taxon>Pentapetalae</taxon>
        <taxon>rosids</taxon>
        <taxon>fabids</taxon>
        <taxon>Malpighiales</taxon>
        <taxon>Euphorbiaceae</taxon>
        <taxon>Acalyphoideae</taxon>
        <taxon>Acalypheae</taxon>
        <taxon>Ricinus</taxon>
    </lineage>
</organism>
<dbReference type="InParanoid" id="B9SVN8"/>
<keyword evidence="12" id="KW-1185">Reference proteome</keyword>
<evidence type="ECO:0000256" key="6">
    <source>
        <dbReference type="ARBA" id="ARBA00023004"/>
    </source>
</evidence>
<dbReference type="EMBL" id="EQ974170">
    <property type="protein sequence ID" value="EEF32357.1"/>
    <property type="molecule type" value="Genomic_DNA"/>
</dbReference>
<dbReference type="PANTHER" id="PTHR47955:SF19">
    <property type="entry name" value="CYTOCHROME P450 71A9-LIKE ISOFORM X1"/>
    <property type="match status" value="1"/>
</dbReference>
<dbReference type="GO" id="GO:0004497">
    <property type="term" value="F:monooxygenase activity"/>
    <property type="evidence" value="ECO:0007669"/>
    <property type="project" value="UniProtKB-KW"/>
</dbReference>
<keyword evidence="4 8" id="KW-0479">Metal-binding</keyword>
<keyword evidence="7 9" id="KW-0503">Monooxygenase</keyword>
<evidence type="ECO:0000256" key="9">
    <source>
        <dbReference type="RuleBase" id="RU000461"/>
    </source>
</evidence>
<evidence type="ECO:0000256" key="8">
    <source>
        <dbReference type="PIRSR" id="PIRSR602401-1"/>
    </source>
</evidence>
<feature type="transmembrane region" description="Helical" evidence="10">
    <location>
        <begin position="6"/>
        <end position="22"/>
    </location>
</feature>
<name>B9SVN8_RICCO</name>
<dbReference type="FunFam" id="1.10.630.10:FF:000011">
    <property type="entry name" value="Cytochrome P450 83B1"/>
    <property type="match status" value="1"/>
</dbReference>
<dbReference type="SUPFAM" id="SSF48264">
    <property type="entry name" value="Cytochrome P450"/>
    <property type="match status" value="1"/>
</dbReference>
<dbReference type="Proteomes" id="UP000008311">
    <property type="component" value="Unassembled WGS sequence"/>
</dbReference>
<dbReference type="GO" id="GO:0016705">
    <property type="term" value="F:oxidoreductase activity, acting on paired donors, with incorporation or reduction of molecular oxygen"/>
    <property type="evidence" value="ECO:0007669"/>
    <property type="project" value="InterPro"/>
</dbReference>
<reference evidence="12" key="1">
    <citation type="journal article" date="2010" name="Nat. Biotechnol.">
        <title>Draft genome sequence of the oilseed species Ricinus communis.</title>
        <authorList>
            <person name="Chan A.P."/>
            <person name="Crabtree J."/>
            <person name="Zhao Q."/>
            <person name="Lorenzi H."/>
            <person name="Orvis J."/>
            <person name="Puiu D."/>
            <person name="Melake-Berhan A."/>
            <person name="Jones K.M."/>
            <person name="Redman J."/>
            <person name="Chen G."/>
            <person name="Cahoon E.B."/>
            <person name="Gedil M."/>
            <person name="Stanke M."/>
            <person name="Haas B.J."/>
            <person name="Wortman J.R."/>
            <person name="Fraser-Liggett C.M."/>
            <person name="Ravel J."/>
            <person name="Rabinowicz P.D."/>
        </authorList>
    </citation>
    <scope>NUCLEOTIDE SEQUENCE [LARGE SCALE GENOMIC DNA]</scope>
    <source>
        <strain evidence="12">cv. Hale</strain>
    </source>
</reference>